<evidence type="ECO:0000313" key="3">
    <source>
        <dbReference type="Proteomes" id="UP001152622"/>
    </source>
</evidence>
<organism evidence="2 3">
    <name type="scientific">Synaphobranchus kaupii</name>
    <name type="common">Kaup's arrowtooth eel</name>
    <dbReference type="NCBI Taxonomy" id="118154"/>
    <lineage>
        <taxon>Eukaryota</taxon>
        <taxon>Metazoa</taxon>
        <taxon>Chordata</taxon>
        <taxon>Craniata</taxon>
        <taxon>Vertebrata</taxon>
        <taxon>Euteleostomi</taxon>
        <taxon>Actinopterygii</taxon>
        <taxon>Neopterygii</taxon>
        <taxon>Teleostei</taxon>
        <taxon>Anguilliformes</taxon>
        <taxon>Synaphobranchidae</taxon>
        <taxon>Synaphobranchus</taxon>
    </lineage>
</organism>
<evidence type="ECO:0000313" key="2">
    <source>
        <dbReference type="EMBL" id="KAJ8342017.1"/>
    </source>
</evidence>
<dbReference type="AlphaFoldDB" id="A0A9Q1IJE4"/>
<accession>A0A9Q1IJE4</accession>
<sequence length="159" mass="17686">MNMVHSTVGPAGLEIWADAQMGRSTGAPFGITISHSPPQVRNQSRRKMPEAKSSPGAYSALGGERLRVIIHNDLAEAQPFGARFAVAYGGDVRRSVPTLRFQHSGSAPPAFSPDVQRVQRRNLNPNLNQFLRWRKEGGRAKDHNRRRRRLKQRLRGTAG</sequence>
<dbReference type="EMBL" id="JAINUF010000014">
    <property type="protein sequence ID" value="KAJ8342017.1"/>
    <property type="molecule type" value="Genomic_DNA"/>
</dbReference>
<feature type="region of interest" description="Disordered" evidence="1">
    <location>
        <begin position="135"/>
        <end position="159"/>
    </location>
</feature>
<protein>
    <submittedName>
        <fullName evidence="2">Uncharacterized protein</fullName>
    </submittedName>
</protein>
<comment type="caution">
    <text evidence="2">The sequence shown here is derived from an EMBL/GenBank/DDBJ whole genome shotgun (WGS) entry which is preliminary data.</text>
</comment>
<evidence type="ECO:0000256" key="1">
    <source>
        <dbReference type="SAM" id="MobiDB-lite"/>
    </source>
</evidence>
<proteinExistence type="predicted"/>
<feature type="compositionally biased region" description="Polar residues" evidence="1">
    <location>
        <begin position="33"/>
        <end position="42"/>
    </location>
</feature>
<gene>
    <name evidence="2" type="ORF">SKAU_G00319450</name>
</gene>
<name>A0A9Q1IJE4_SYNKA</name>
<feature type="region of interest" description="Disordered" evidence="1">
    <location>
        <begin position="27"/>
        <end position="58"/>
    </location>
</feature>
<keyword evidence="3" id="KW-1185">Reference proteome</keyword>
<reference evidence="2" key="1">
    <citation type="journal article" date="2023" name="Science">
        <title>Genome structures resolve the early diversification of teleost fishes.</title>
        <authorList>
            <person name="Parey E."/>
            <person name="Louis A."/>
            <person name="Montfort J."/>
            <person name="Bouchez O."/>
            <person name="Roques C."/>
            <person name="Iampietro C."/>
            <person name="Lluch J."/>
            <person name="Castinel A."/>
            <person name="Donnadieu C."/>
            <person name="Desvignes T."/>
            <person name="Floi Bucao C."/>
            <person name="Jouanno E."/>
            <person name="Wen M."/>
            <person name="Mejri S."/>
            <person name="Dirks R."/>
            <person name="Jansen H."/>
            <person name="Henkel C."/>
            <person name="Chen W.J."/>
            <person name="Zahm M."/>
            <person name="Cabau C."/>
            <person name="Klopp C."/>
            <person name="Thompson A.W."/>
            <person name="Robinson-Rechavi M."/>
            <person name="Braasch I."/>
            <person name="Lecointre G."/>
            <person name="Bobe J."/>
            <person name="Postlethwait J.H."/>
            <person name="Berthelot C."/>
            <person name="Roest Crollius H."/>
            <person name="Guiguen Y."/>
        </authorList>
    </citation>
    <scope>NUCLEOTIDE SEQUENCE</scope>
    <source>
        <strain evidence="2">WJC10195</strain>
    </source>
</reference>
<feature type="compositionally biased region" description="Basic residues" evidence="1">
    <location>
        <begin position="142"/>
        <end position="159"/>
    </location>
</feature>
<dbReference type="Proteomes" id="UP001152622">
    <property type="component" value="Chromosome 14"/>
</dbReference>